<evidence type="ECO:0000313" key="2">
    <source>
        <dbReference type="EMBL" id="MCX5569355.1"/>
    </source>
</evidence>
<evidence type="ECO:0000313" key="3">
    <source>
        <dbReference type="Proteomes" id="UP001144805"/>
    </source>
</evidence>
<dbReference type="EMBL" id="JAPKNK010000003">
    <property type="protein sequence ID" value="MCX5569355.1"/>
    <property type="molecule type" value="Genomic_DNA"/>
</dbReference>
<name>A0A9X3E0M4_9HYPH</name>
<reference evidence="2" key="1">
    <citation type="submission" date="2022-11" db="EMBL/GenBank/DDBJ databases">
        <title>Biodiversity and phylogenetic relationships of bacteria.</title>
        <authorList>
            <person name="Machado R.A.R."/>
            <person name="Bhat A."/>
            <person name="Loulou A."/>
            <person name="Kallel S."/>
        </authorList>
    </citation>
    <scope>NUCLEOTIDE SEQUENCE</scope>
    <source>
        <strain evidence="2">K-TC2</strain>
    </source>
</reference>
<organism evidence="2 3">
    <name type="scientific">Kaistia nematophila</name>
    <dbReference type="NCBI Taxonomy" id="2994654"/>
    <lineage>
        <taxon>Bacteria</taxon>
        <taxon>Pseudomonadati</taxon>
        <taxon>Pseudomonadota</taxon>
        <taxon>Alphaproteobacteria</taxon>
        <taxon>Hyphomicrobiales</taxon>
        <taxon>Kaistiaceae</taxon>
        <taxon>Kaistia</taxon>
    </lineage>
</organism>
<comment type="caution">
    <text evidence="2">The sequence shown here is derived from an EMBL/GenBank/DDBJ whole genome shotgun (WGS) entry which is preliminary data.</text>
</comment>
<dbReference type="RefSeq" id="WP_266338327.1">
    <property type="nucleotide sequence ID" value="NZ_JAPKNK010000003.1"/>
</dbReference>
<proteinExistence type="predicted"/>
<evidence type="ECO:0000259" key="1">
    <source>
        <dbReference type="Pfam" id="PF00535"/>
    </source>
</evidence>
<sequence>MDKSDFSIQNVGAGQLAMPGAIRLPLLSFVVTGRPGSDFGPAIEALRIQDYPRFEVIVVEAGPAGDGPAALAPQVAADPRFKRVGASSDLGSFRLATIGLAAAEGEFVVFLDASELPSPGFASAHIQTHLASRHNVALTASPRRDDEAIQAGGRMPAEMPAPRPWLQPAVPVLRLASLDDDAFARLASSTALVEPAIRDWTASPATIQVYRRFVIDMLLPPDGADASPSSADAHFAPLCQWLGGSAAIRLPLLASRHAHAGPGASAGGLDWPVAGDRGKLGVWAANGAEFARRIGAKRYWDAFAAMLGLEPGAAMPDPAEIASLMDGPFAQLAGALGEREAIHQLQALLSRSAVLAILHRRYGQRLPLRIHWAIRSRALRQMHGNLRLYLRSRRGRRRQGQPGHA</sequence>
<protein>
    <submittedName>
        <fullName evidence="2">Glycosyltransferase family A protein</fullName>
    </submittedName>
</protein>
<dbReference type="InterPro" id="IPR001173">
    <property type="entry name" value="Glyco_trans_2-like"/>
</dbReference>
<dbReference type="InterPro" id="IPR029044">
    <property type="entry name" value="Nucleotide-diphossugar_trans"/>
</dbReference>
<dbReference type="SUPFAM" id="SSF53448">
    <property type="entry name" value="Nucleotide-diphospho-sugar transferases"/>
    <property type="match status" value="1"/>
</dbReference>
<dbReference type="Gene3D" id="3.90.550.10">
    <property type="entry name" value="Spore Coat Polysaccharide Biosynthesis Protein SpsA, Chain A"/>
    <property type="match status" value="1"/>
</dbReference>
<dbReference type="AlphaFoldDB" id="A0A9X3E0M4"/>
<gene>
    <name evidence="2" type="ORF">OSH07_09130</name>
</gene>
<accession>A0A9X3E0M4</accession>
<dbReference type="Proteomes" id="UP001144805">
    <property type="component" value="Unassembled WGS sequence"/>
</dbReference>
<keyword evidence="3" id="KW-1185">Reference proteome</keyword>
<feature type="domain" description="Glycosyltransferase 2-like" evidence="1">
    <location>
        <begin position="41"/>
        <end position="148"/>
    </location>
</feature>
<dbReference type="CDD" id="cd00761">
    <property type="entry name" value="Glyco_tranf_GTA_type"/>
    <property type="match status" value="1"/>
</dbReference>
<dbReference type="Pfam" id="PF00535">
    <property type="entry name" value="Glycos_transf_2"/>
    <property type="match status" value="1"/>
</dbReference>